<gene>
    <name evidence="2" type="primary">Acey_s0003.g1623</name>
    <name evidence="2" type="ORF">Y032_0003g1623</name>
</gene>
<reference evidence="3" key="1">
    <citation type="journal article" date="2015" name="Nat. Genet.">
        <title>The genome and transcriptome of the zoonotic hookworm Ancylostoma ceylanicum identify infection-specific gene families.</title>
        <authorList>
            <person name="Schwarz E.M."/>
            <person name="Hu Y."/>
            <person name="Antoshechkin I."/>
            <person name="Miller M.M."/>
            <person name="Sternberg P.W."/>
            <person name="Aroian R.V."/>
        </authorList>
    </citation>
    <scope>NUCLEOTIDE SEQUENCE</scope>
    <source>
        <strain evidence="3">HY135</strain>
    </source>
</reference>
<keyword evidence="3" id="KW-1185">Reference proteome</keyword>
<sequence>MTNGTSESVLLLRASYFPMKSVLLCLESESCSVVLLWRCAVYEWLWNDFLYVHNKVTPVGVGVTVVVDRSRGRTREQRPEVSDEVGSTKNCPLVSETPPTVVRNRRQAFGKTWRYQISSELPFWKKNKPNNRSSCELR</sequence>
<feature type="region of interest" description="Disordered" evidence="1">
    <location>
        <begin position="72"/>
        <end position="98"/>
    </location>
</feature>
<evidence type="ECO:0000313" key="3">
    <source>
        <dbReference type="Proteomes" id="UP000024635"/>
    </source>
</evidence>
<dbReference type="Proteomes" id="UP000024635">
    <property type="component" value="Unassembled WGS sequence"/>
</dbReference>
<proteinExistence type="predicted"/>
<evidence type="ECO:0000256" key="1">
    <source>
        <dbReference type="SAM" id="MobiDB-lite"/>
    </source>
</evidence>
<name>A0A016VYQ3_9BILA</name>
<accession>A0A016VYQ3</accession>
<evidence type="ECO:0000313" key="2">
    <source>
        <dbReference type="EMBL" id="EYC32515.1"/>
    </source>
</evidence>
<feature type="compositionally biased region" description="Basic and acidic residues" evidence="1">
    <location>
        <begin position="72"/>
        <end position="81"/>
    </location>
</feature>
<dbReference type="AlphaFoldDB" id="A0A016VYQ3"/>
<organism evidence="2 3">
    <name type="scientific">Ancylostoma ceylanicum</name>
    <dbReference type="NCBI Taxonomy" id="53326"/>
    <lineage>
        <taxon>Eukaryota</taxon>
        <taxon>Metazoa</taxon>
        <taxon>Ecdysozoa</taxon>
        <taxon>Nematoda</taxon>
        <taxon>Chromadorea</taxon>
        <taxon>Rhabditida</taxon>
        <taxon>Rhabditina</taxon>
        <taxon>Rhabditomorpha</taxon>
        <taxon>Strongyloidea</taxon>
        <taxon>Ancylostomatidae</taxon>
        <taxon>Ancylostomatinae</taxon>
        <taxon>Ancylostoma</taxon>
    </lineage>
</organism>
<dbReference type="EMBL" id="JARK01001339">
    <property type="protein sequence ID" value="EYC32515.1"/>
    <property type="molecule type" value="Genomic_DNA"/>
</dbReference>
<comment type="caution">
    <text evidence="2">The sequence shown here is derived from an EMBL/GenBank/DDBJ whole genome shotgun (WGS) entry which is preliminary data.</text>
</comment>
<protein>
    <submittedName>
        <fullName evidence="2">Uncharacterized protein</fullName>
    </submittedName>
</protein>